<dbReference type="EMBL" id="JACRUJ010000002">
    <property type="protein sequence ID" value="MBC5841200.1"/>
    <property type="molecule type" value="Genomic_DNA"/>
</dbReference>
<proteinExistence type="predicted"/>
<name>A0ABR7J6N5_9FLAO</name>
<dbReference type="PANTHER" id="PTHR22916:SF3">
    <property type="entry name" value="UDP-GLCNAC:BETAGAL BETA-1,3-N-ACETYLGLUCOSAMINYLTRANSFERASE-LIKE PROTEIN 1"/>
    <property type="match status" value="1"/>
</dbReference>
<protein>
    <submittedName>
        <fullName evidence="2">Glycosyltransferase family 2 protein</fullName>
    </submittedName>
</protein>
<dbReference type="Gene3D" id="3.90.550.10">
    <property type="entry name" value="Spore Coat Polysaccharide Biosynthesis Protein SpsA, Chain A"/>
    <property type="match status" value="1"/>
</dbReference>
<dbReference type="Pfam" id="PF00535">
    <property type="entry name" value="Glycos_transf_2"/>
    <property type="match status" value="1"/>
</dbReference>
<dbReference type="InterPro" id="IPR001173">
    <property type="entry name" value="Glyco_trans_2-like"/>
</dbReference>
<evidence type="ECO:0000259" key="1">
    <source>
        <dbReference type="Pfam" id="PF00535"/>
    </source>
</evidence>
<evidence type="ECO:0000313" key="3">
    <source>
        <dbReference type="Proteomes" id="UP000629963"/>
    </source>
</evidence>
<dbReference type="RefSeq" id="WP_187009792.1">
    <property type="nucleotide sequence ID" value="NZ_JACRUI010000002.1"/>
</dbReference>
<accession>A0ABR7J6N5</accession>
<gene>
    <name evidence="2" type="ORF">H8R23_07255</name>
</gene>
<dbReference type="CDD" id="cd00761">
    <property type="entry name" value="Glyco_tranf_GTA_type"/>
    <property type="match status" value="1"/>
</dbReference>
<feature type="domain" description="Glycosyltransferase 2-like" evidence="1">
    <location>
        <begin position="5"/>
        <end position="111"/>
    </location>
</feature>
<sequence>MPFFSVIVPLYNKENFIEATLQSILDQSFFDFEILIIDDSSTDSSLKIANTLASAKVKIIQHKKNQGLSAARNSGIKMASGQYIAFLDADDCWDVNYLETIVGLIDKYPEAKLFATNYLEIYSKTVSLTPRTKLQFPGSNFLVHDFFKSSLNQPIYCPSSLCVSKAVFNSIGCYEEKITFGEDVDFNIRVNTTFQLAYSTSSLVKYTVNSENQITTSTLKNKVLPNLDSYEILAKTNFSLKKYLDFHRYIFAKMYKIENDLVNYQVLKTRIHEDPKISGLNYKQRLLLNTPSFFLRVIQKTKRYFVNKGYRFTSY</sequence>
<keyword evidence="3" id="KW-1185">Reference proteome</keyword>
<dbReference type="SUPFAM" id="SSF53448">
    <property type="entry name" value="Nucleotide-diphospho-sugar transferases"/>
    <property type="match status" value="1"/>
</dbReference>
<dbReference type="PANTHER" id="PTHR22916">
    <property type="entry name" value="GLYCOSYLTRANSFERASE"/>
    <property type="match status" value="1"/>
</dbReference>
<comment type="caution">
    <text evidence="2">The sequence shown here is derived from an EMBL/GenBank/DDBJ whole genome shotgun (WGS) entry which is preliminary data.</text>
</comment>
<reference evidence="2 3" key="1">
    <citation type="submission" date="2020-08" db="EMBL/GenBank/DDBJ databases">
        <title>Description of novel Flavobacterium F-380 isolate.</title>
        <authorList>
            <person name="Saticioglu I.B."/>
            <person name="Duman M."/>
            <person name="Altun S."/>
        </authorList>
    </citation>
    <scope>NUCLEOTIDE SEQUENCE [LARGE SCALE GENOMIC DNA]</scope>
    <source>
        <strain evidence="2 3">F-380</strain>
    </source>
</reference>
<evidence type="ECO:0000313" key="2">
    <source>
        <dbReference type="EMBL" id="MBC5841200.1"/>
    </source>
</evidence>
<dbReference type="InterPro" id="IPR029044">
    <property type="entry name" value="Nucleotide-diphossugar_trans"/>
</dbReference>
<organism evidence="2 3">
    <name type="scientific">Flavobacterium kayseriense</name>
    <dbReference type="NCBI Taxonomy" id="2764714"/>
    <lineage>
        <taxon>Bacteria</taxon>
        <taxon>Pseudomonadati</taxon>
        <taxon>Bacteroidota</taxon>
        <taxon>Flavobacteriia</taxon>
        <taxon>Flavobacteriales</taxon>
        <taxon>Flavobacteriaceae</taxon>
        <taxon>Flavobacterium</taxon>
    </lineage>
</organism>
<dbReference type="Proteomes" id="UP000629963">
    <property type="component" value="Unassembled WGS sequence"/>
</dbReference>